<feature type="region of interest" description="Disordered" evidence="1">
    <location>
        <begin position="41"/>
        <end position="95"/>
    </location>
</feature>
<evidence type="ECO:0000256" key="2">
    <source>
        <dbReference type="SAM" id="Phobius"/>
    </source>
</evidence>
<organism evidence="4 5">
    <name type="scientific">Mortierella alpina</name>
    <name type="common">Oleaginous fungus</name>
    <name type="synonym">Mortierella renispora</name>
    <dbReference type="NCBI Taxonomy" id="64518"/>
    <lineage>
        <taxon>Eukaryota</taxon>
        <taxon>Fungi</taxon>
        <taxon>Fungi incertae sedis</taxon>
        <taxon>Mucoromycota</taxon>
        <taxon>Mortierellomycotina</taxon>
        <taxon>Mortierellomycetes</taxon>
        <taxon>Mortierellales</taxon>
        <taxon>Mortierellaceae</taxon>
        <taxon>Mortierella</taxon>
    </lineage>
</organism>
<keyword evidence="2" id="KW-0812">Transmembrane</keyword>
<comment type="caution">
    <text evidence="4">The sequence shown here is derived from an EMBL/GenBank/DDBJ whole genome shotgun (WGS) entry which is preliminary data.</text>
</comment>
<evidence type="ECO:0000313" key="5">
    <source>
        <dbReference type="Proteomes" id="UP000717515"/>
    </source>
</evidence>
<accession>A0A9P8D1Y2</accession>
<gene>
    <name evidence="4" type="ORF">KVV02_000761</name>
</gene>
<feature type="compositionally biased region" description="Low complexity" evidence="1">
    <location>
        <begin position="48"/>
        <end position="85"/>
    </location>
</feature>
<evidence type="ECO:0000313" key="4">
    <source>
        <dbReference type="EMBL" id="KAG9326050.1"/>
    </source>
</evidence>
<feature type="transmembrane region" description="Helical" evidence="2">
    <location>
        <begin position="239"/>
        <end position="257"/>
    </location>
</feature>
<name>A0A9P8D1Y2_MORAP</name>
<dbReference type="PANTHER" id="PTHR42028:SF1">
    <property type="entry name" value="YALI0E30657P"/>
    <property type="match status" value="1"/>
</dbReference>
<dbReference type="EMBL" id="JAIFTL010000027">
    <property type="protein sequence ID" value="KAG9326050.1"/>
    <property type="molecule type" value="Genomic_DNA"/>
</dbReference>
<dbReference type="Proteomes" id="UP000717515">
    <property type="component" value="Unassembled WGS sequence"/>
</dbReference>
<proteinExistence type="predicted"/>
<keyword evidence="2" id="KW-1133">Transmembrane helix</keyword>
<feature type="domain" description="DUF7137" evidence="3">
    <location>
        <begin position="87"/>
        <end position="217"/>
    </location>
</feature>
<protein>
    <recommendedName>
        <fullName evidence="3">DUF7137 domain-containing protein</fullName>
    </recommendedName>
</protein>
<evidence type="ECO:0000259" key="3">
    <source>
        <dbReference type="Pfam" id="PF23585"/>
    </source>
</evidence>
<evidence type="ECO:0000256" key="1">
    <source>
        <dbReference type="SAM" id="MobiDB-lite"/>
    </source>
</evidence>
<reference evidence="4" key="1">
    <citation type="submission" date="2021-07" db="EMBL/GenBank/DDBJ databases">
        <title>Draft genome of Mortierella alpina, strain LL118, isolated from an aspen leaf litter sample.</title>
        <authorList>
            <person name="Yang S."/>
            <person name="Vinatzer B.A."/>
        </authorList>
    </citation>
    <scope>NUCLEOTIDE SEQUENCE</scope>
    <source>
        <strain evidence="4">LL118</strain>
    </source>
</reference>
<dbReference type="Pfam" id="PF23585">
    <property type="entry name" value="DUF7137"/>
    <property type="match status" value="1"/>
</dbReference>
<sequence length="258" mass="27294">MAASLASSMSFKRALERAFFLAFLGFLCLSNVYVQGQVASPSGSQAATSTGSLPSGSTGNPQASGTPTGSATLPGPTGPLPSTKPSDPPAHLSMLEPKADIKNPPLFPLGKDIAFAWTITDIQNLIMKPTNLTIEAYLSDKIIVTIASGLPGNTMNYTWPAENQKNATHPITTQIYTIRIFDGQVGRYGRIAGGYLETYIGLKIGLYQAGEYTPGKDLFPPVCATCDFSKITNSVTRSVLPGVFIALITLLSTSVALW</sequence>
<keyword evidence="2" id="KW-0472">Membrane</keyword>
<dbReference type="InterPro" id="IPR055561">
    <property type="entry name" value="DUF7137"/>
</dbReference>
<dbReference type="AlphaFoldDB" id="A0A9P8D1Y2"/>
<dbReference type="PANTHER" id="PTHR42028">
    <property type="entry name" value="CHROMOSOME 1, WHOLE GENOME SHOTGUN SEQUENCE"/>
    <property type="match status" value="1"/>
</dbReference>